<dbReference type="Pfam" id="PF18426">
    <property type="entry name" value="Tli4_C"/>
    <property type="match status" value="1"/>
</dbReference>
<feature type="domain" description="Tle cognate immunity protein 4 N-terminal" evidence="3">
    <location>
        <begin position="52"/>
        <end position="165"/>
    </location>
</feature>
<keyword evidence="5" id="KW-1185">Reference proteome</keyword>
<dbReference type="RefSeq" id="WP_379767851.1">
    <property type="nucleotide sequence ID" value="NZ_JBHSMZ010000004.1"/>
</dbReference>
<evidence type="ECO:0000313" key="4">
    <source>
        <dbReference type="EMBL" id="MFC5547821.1"/>
    </source>
</evidence>
<dbReference type="InterPro" id="IPR041290">
    <property type="entry name" value="Tli4_C"/>
</dbReference>
<protein>
    <submittedName>
        <fullName evidence="4">T6SS immunity protein Tli4 family protein</fullName>
    </submittedName>
</protein>
<sequence length="378" mass="42011">MTKSSRNVKHWAALLISVSLQACSPNYSYKEKAVPAPVQLSARLSKLFSKTKLVCFGRYALEVPQEAQLVWGNASFPSKVEVFPGGLDASKQRIEDDIAKLKEDDKTVEITYNQAGPVENSWQIRYYPGKNAKSEGLYFFDTYINKGELTFVLGGSLKHQTEEAAAARQAMRAKSLRLRTPDEIPAEPGYCIEHGFMTGTSYKDQEMVNVGIVIPSLPDVSFSVSSNKNAYGDYTPEEFEKIQRPKLSLLARIKEAQDDQGIHYPSRTVLREGKRNVQHWHGEESLIRRKDGTHDFEWALVGTPRDVANPSEFSAQMFTKVEHNTVSAAKSASLSDDEAVALWDKLLSGLKFRVKVPGAPEGSYFMPPGKADAAIAGR</sequence>
<evidence type="ECO:0000313" key="5">
    <source>
        <dbReference type="Proteomes" id="UP001596086"/>
    </source>
</evidence>
<feature type="chain" id="PRO_5045142248" evidence="1">
    <location>
        <begin position="23"/>
        <end position="378"/>
    </location>
</feature>
<keyword evidence="1" id="KW-0732">Signal</keyword>
<organism evidence="4 5">
    <name type="scientific">Massilia aerilata</name>
    <dbReference type="NCBI Taxonomy" id="453817"/>
    <lineage>
        <taxon>Bacteria</taxon>
        <taxon>Pseudomonadati</taxon>
        <taxon>Pseudomonadota</taxon>
        <taxon>Betaproteobacteria</taxon>
        <taxon>Burkholderiales</taxon>
        <taxon>Oxalobacteraceae</taxon>
        <taxon>Telluria group</taxon>
        <taxon>Massilia</taxon>
    </lineage>
</organism>
<evidence type="ECO:0000259" key="3">
    <source>
        <dbReference type="Pfam" id="PF18443"/>
    </source>
</evidence>
<evidence type="ECO:0000259" key="2">
    <source>
        <dbReference type="Pfam" id="PF18426"/>
    </source>
</evidence>
<reference evidence="5" key="1">
    <citation type="journal article" date="2019" name="Int. J. Syst. Evol. Microbiol.">
        <title>The Global Catalogue of Microorganisms (GCM) 10K type strain sequencing project: providing services to taxonomists for standard genome sequencing and annotation.</title>
        <authorList>
            <consortium name="The Broad Institute Genomics Platform"/>
            <consortium name="The Broad Institute Genome Sequencing Center for Infectious Disease"/>
            <person name="Wu L."/>
            <person name="Ma J."/>
        </authorList>
    </citation>
    <scope>NUCLEOTIDE SEQUENCE [LARGE SCALE GENOMIC DNA]</scope>
    <source>
        <strain evidence="5">CGMCC 4.5798</strain>
    </source>
</reference>
<accession>A0ABW0RUW5</accession>
<dbReference type="PROSITE" id="PS51257">
    <property type="entry name" value="PROKAR_LIPOPROTEIN"/>
    <property type="match status" value="1"/>
</dbReference>
<proteinExistence type="predicted"/>
<dbReference type="Proteomes" id="UP001596086">
    <property type="component" value="Unassembled WGS sequence"/>
</dbReference>
<dbReference type="Pfam" id="PF18443">
    <property type="entry name" value="Tli4_N"/>
    <property type="match status" value="1"/>
</dbReference>
<feature type="signal peptide" evidence="1">
    <location>
        <begin position="1"/>
        <end position="22"/>
    </location>
</feature>
<evidence type="ECO:0000256" key="1">
    <source>
        <dbReference type="SAM" id="SignalP"/>
    </source>
</evidence>
<feature type="domain" description="Tle cognate immunity protein 4 C-terminal" evidence="2">
    <location>
        <begin position="183"/>
        <end position="354"/>
    </location>
</feature>
<dbReference type="InterPro" id="IPR040761">
    <property type="entry name" value="Tli4_N"/>
</dbReference>
<dbReference type="EMBL" id="JBHSMZ010000004">
    <property type="protein sequence ID" value="MFC5547821.1"/>
    <property type="molecule type" value="Genomic_DNA"/>
</dbReference>
<name>A0ABW0RUW5_9BURK</name>
<comment type="caution">
    <text evidence="4">The sequence shown here is derived from an EMBL/GenBank/DDBJ whole genome shotgun (WGS) entry which is preliminary data.</text>
</comment>
<gene>
    <name evidence="4" type="ORF">ACFPO9_04760</name>
</gene>